<protein>
    <submittedName>
        <fullName evidence="2">Uncharacterized protein</fullName>
    </submittedName>
</protein>
<dbReference type="HOGENOM" id="CLU_102153_1_0_7"/>
<dbReference type="Proteomes" id="UP000002710">
    <property type="component" value="Chromosome"/>
</dbReference>
<dbReference type="eggNOG" id="ENOG503316B">
    <property type="taxonomic scope" value="Bacteria"/>
</dbReference>
<feature type="compositionally biased region" description="Polar residues" evidence="1">
    <location>
        <begin position="74"/>
        <end position="86"/>
    </location>
</feature>
<organism evidence="2 3">
    <name type="scientific">Oleidesulfovibrio alaskensis (strain ATCC BAA-1058 / DSM 17464 / G20)</name>
    <name type="common">Desulfovibrio alaskensis</name>
    <dbReference type="NCBI Taxonomy" id="207559"/>
    <lineage>
        <taxon>Bacteria</taxon>
        <taxon>Pseudomonadati</taxon>
        <taxon>Thermodesulfobacteriota</taxon>
        <taxon>Desulfovibrionia</taxon>
        <taxon>Desulfovibrionales</taxon>
        <taxon>Desulfovibrionaceae</taxon>
        <taxon>Oleidesulfovibrio</taxon>
    </lineage>
</organism>
<gene>
    <name evidence="2" type="ordered locus">Dde_1345</name>
</gene>
<dbReference type="RefSeq" id="WP_011367323.1">
    <property type="nucleotide sequence ID" value="NC_007519.1"/>
</dbReference>
<evidence type="ECO:0000313" key="2">
    <source>
        <dbReference type="EMBL" id="ABB38146.1"/>
    </source>
</evidence>
<accession>Q312K0</accession>
<dbReference type="EMBL" id="CP000112">
    <property type="protein sequence ID" value="ABB38146.1"/>
    <property type="molecule type" value="Genomic_DNA"/>
</dbReference>
<dbReference type="KEGG" id="dde:Dde_1345"/>
<name>Q312K0_OLEA2</name>
<dbReference type="STRING" id="207559.Dde_1345"/>
<sequence>MSTSGLTAGDNITTSCTRCNDVTGHVIVAMVGNEVVKVQCKACGSEHKYRPPKQPKSRPQAPAVKKVRAGSARETATTTGASGRTVSASRSEAARKAADTRAAARAAREAAQTAEVWLKAIAGSEDRDATPYSMKSTYEVGQIISHPNFGVGKVQQLVKPDKVEILFRQGIKLLRCTM</sequence>
<keyword evidence="3" id="KW-1185">Reference proteome</keyword>
<evidence type="ECO:0000256" key="1">
    <source>
        <dbReference type="SAM" id="MobiDB-lite"/>
    </source>
</evidence>
<reference evidence="2 3" key="1">
    <citation type="journal article" date="2011" name="J. Bacteriol.">
        <title>Complete genome sequence and updated annotation of Desulfovibrio alaskensis G20.</title>
        <authorList>
            <person name="Hauser L.J."/>
            <person name="Land M.L."/>
            <person name="Brown S.D."/>
            <person name="Larimer F."/>
            <person name="Keller K.L."/>
            <person name="Rapp-Giles B.J."/>
            <person name="Price M.N."/>
            <person name="Lin M."/>
            <person name="Bruce D.C."/>
            <person name="Detter J.C."/>
            <person name="Tapia R."/>
            <person name="Han C.S."/>
            <person name="Goodwin L.A."/>
            <person name="Cheng J.F."/>
            <person name="Pitluck S."/>
            <person name="Copeland A."/>
            <person name="Lucas S."/>
            <person name="Nolan M."/>
            <person name="Lapidus A.L."/>
            <person name="Palumbo A.V."/>
            <person name="Wall J.D."/>
        </authorList>
    </citation>
    <scope>NUCLEOTIDE SEQUENCE [LARGE SCALE GENOMIC DNA]</scope>
    <source>
        <strain evidence="3">ATCC BAA 1058 / DSM 17464 / G20</strain>
    </source>
</reference>
<dbReference type="AlphaFoldDB" id="Q312K0"/>
<feature type="region of interest" description="Disordered" evidence="1">
    <location>
        <begin position="46"/>
        <end position="98"/>
    </location>
</feature>
<proteinExistence type="predicted"/>
<evidence type="ECO:0000313" key="3">
    <source>
        <dbReference type="Proteomes" id="UP000002710"/>
    </source>
</evidence>